<keyword evidence="11" id="KW-1185">Reference proteome</keyword>
<feature type="region of interest" description="Disordered" evidence="8">
    <location>
        <begin position="174"/>
        <end position="370"/>
    </location>
</feature>
<dbReference type="OrthoDB" id="1022360at2759"/>
<dbReference type="Gene3D" id="3.30.200.20">
    <property type="entry name" value="Phosphorylase Kinase, domain 1"/>
    <property type="match status" value="1"/>
</dbReference>
<comment type="caution">
    <text evidence="10">The sequence shown here is derived from an EMBL/GenBank/DDBJ whole genome shotgun (WGS) entry which is preliminary data.</text>
</comment>
<feature type="compositionally biased region" description="Pro residues" evidence="8">
    <location>
        <begin position="264"/>
        <end position="274"/>
    </location>
</feature>
<feature type="region of interest" description="Disordered" evidence="8">
    <location>
        <begin position="392"/>
        <end position="442"/>
    </location>
</feature>
<organism evidence="10 11">
    <name type="scientific">Albula glossodonta</name>
    <name type="common">roundjaw bonefish</name>
    <dbReference type="NCBI Taxonomy" id="121402"/>
    <lineage>
        <taxon>Eukaryota</taxon>
        <taxon>Metazoa</taxon>
        <taxon>Chordata</taxon>
        <taxon>Craniata</taxon>
        <taxon>Vertebrata</taxon>
        <taxon>Euteleostomi</taxon>
        <taxon>Actinopterygii</taxon>
        <taxon>Neopterygii</taxon>
        <taxon>Teleostei</taxon>
        <taxon>Albuliformes</taxon>
        <taxon>Albulidae</taxon>
        <taxon>Albula</taxon>
    </lineage>
</organism>
<evidence type="ECO:0000256" key="7">
    <source>
        <dbReference type="PROSITE-ProRule" id="PRU10141"/>
    </source>
</evidence>
<dbReference type="Gene3D" id="3.90.810.10">
    <property type="entry name" value="CRIB domain"/>
    <property type="match status" value="1"/>
</dbReference>
<keyword evidence="4 7" id="KW-0547">Nucleotide-binding</keyword>
<evidence type="ECO:0000256" key="4">
    <source>
        <dbReference type="ARBA" id="ARBA00022741"/>
    </source>
</evidence>
<evidence type="ECO:0000259" key="9">
    <source>
        <dbReference type="PROSITE" id="PS50108"/>
    </source>
</evidence>
<dbReference type="Pfam" id="PF00069">
    <property type="entry name" value="Pkinase"/>
    <property type="match status" value="1"/>
</dbReference>
<dbReference type="Proteomes" id="UP000824540">
    <property type="component" value="Unassembled WGS sequence"/>
</dbReference>
<evidence type="ECO:0000256" key="1">
    <source>
        <dbReference type="ARBA" id="ARBA00012513"/>
    </source>
</evidence>
<dbReference type="InterPro" id="IPR017441">
    <property type="entry name" value="Protein_kinase_ATP_BS"/>
</dbReference>
<dbReference type="PROSITE" id="PS50108">
    <property type="entry name" value="CRIB"/>
    <property type="match status" value="1"/>
</dbReference>
<dbReference type="PANTHER" id="PTHR45832:SF3">
    <property type="entry name" value="NON-SPECIFIC SERINE_THREONINE PROTEIN KINASE"/>
    <property type="match status" value="1"/>
</dbReference>
<accession>A0A8T2P891</accession>
<sequence length="622" mass="67127">MNHLQQGVFELAACLGASGEEPNQLSQASHCLQCVSFGSADVRRGGVTGQGAGVGGGTPAFSCRNVTSPFPQVLSLSGQRMFRKKKKKKKKLEISSPKDFEHRVHTSFDAKGGNFVGLPPQWQGLIEPVQRPKPLVDPSTITPLELKPKKTVVRGSFVGHGEYIAAAISHLSQLSVSSSNSLRKTSPSERKRAPPQGRQGKVQEDGGCGLDNVAPDNEGRARTCAMGSETGSPSRARRKSPAPQHDEAPPKSRSFHKESVPTPQNGPTPPIGPEEPPHPRKHVPKEEASPVDWPGQNGVPAHSILPNARPGSGFRSSRTPTPQPQLTLDPEIHVNGLLPPCSQNSPSGHFSSHSLQGGSVQRHHPPHNGVGDPLLRGLRLYRSVRVPASYTAGLSPYLSGSGQARPRISVPKKQDNPFLPRPSPTGGSPSSRPLSLELAAPETSEVTHEQFRAALELVVDKGDPRSYLENFVKIGEGSTGVVCIAREKHSGRQVAVKMMDLLDEEQIATVCEAVLQALAFLHAKGIKLSDFGFCAQISKDIPKRKSMVGTPYWMAPEVISKQPYGTEISPMLKDFLECMLTRDPLGRASAAELLEHPFLLQAGSARCLMPLVERHRKRVSRC</sequence>
<keyword evidence="5" id="KW-0418">Kinase</keyword>
<dbReference type="SUPFAM" id="SSF56112">
    <property type="entry name" value="Protein kinase-like (PK-like)"/>
    <property type="match status" value="1"/>
</dbReference>
<evidence type="ECO:0000256" key="5">
    <source>
        <dbReference type="ARBA" id="ARBA00022777"/>
    </source>
</evidence>
<dbReference type="PANTHER" id="PTHR45832">
    <property type="entry name" value="SERINE/THREONINE-PROTEIN KINASE SAMKA-RELATED-RELATED"/>
    <property type="match status" value="1"/>
</dbReference>
<dbReference type="Pfam" id="PF00786">
    <property type="entry name" value="PBD"/>
    <property type="match status" value="1"/>
</dbReference>
<dbReference type="InterPro" id="IPR000095">
    <property type="entry name" value="CRIB_dom"/>
</dbReference>
<dbReference type="Gene3D" id="1.10.510.10">
    <property type="entry name" value="Transferase(Phosphotransferase) domain 1"/>
    <property type="match status" value="2"/>
</dbReference>
<keyword evidence="6 7" id="KW-0067">ATP-binding</keyword>
<evidence type="ECO:0000313" key="10">
    <source>
        <dbReference type="EMBL" id="KAG9344847.1"/>
    </source>
</evidence>
<dbReference type="InterPro" id="IPR011009">
    <property type="entry name" value="Kinase-like_dom_sf"/>
</dbReference>
<dbReference type="SMART" id="SM00285">
    <property type="entry name" value="PBD"/>
    <property type="match status" value="1"/>
</dbReference>
<dbReference type="InterPro" id="IPR033923">
    <property type="entry name" value="PAK_BD"/>
</dbReference>
<feature type="compositionally biased region" description="Basic and acidic residues" evidence="8">
    <location>
        <begin position="244"/>
        <end position="259"/>
    </location>
</feature>
<evidence type="ECO:0000256" key="6">
    <source>
        <dbReference type="ARBA" id="ARBA00022840"/>
    </source>
</evidence>
<dbReference type="GO" id="GO:0005524">
    <property type="term" value="F:ATP binding"/>
    <property type="evidence" value="ECO:0007669"/>
    <property type="project" value="UniProtKB-UniRule"/>
</dbReference>
<protein>
    <recommendedName>
        <fullName evidence="1">non-specific serine/threonine protein kinase</fullName>
        <ecNumber evidence="1">2.7.11.1</ecNumber>
    </recommendedName>
</protein>
<dbReference type="CDD" id="cd01093">
    <property type="entry name" value="CRIB_PAK_like"/>
    <property type="match status" value="1"/>
</dbReference>
<feature type="domain" description="CRIB" evidence="9">
    <location>
        <begin position="94"/>
        <end position="107"/>
    </location>
</feature>
<dbReference type="InterPro" id="IPR051931">
    <property type="entry name" value="PAK3-like"/>
</dbReference>
<dbReference type="EMBL" id="JAFBMS010000019">
    <property type="protein sequence ID" value="KAG9344847.1"/>
    <property type="molecule type" value="Genomic_DNA"/>
</dbReference>
<evidence type="ECO:0000256" key="2">
    <source>
        <dbReference type="ARBA" id="ARBA00022527"/>
    </source>
</evidence>
<dbReference type="AlphaFoldDB" id="A0A8T2P891"/>
<name>A0A8T2P891_9TELE</name>
<proteinExistence type="predicted"/>
<reference evidence="10" key="1">
    <citation type="thesis" date="2021" institute="BYU ScholarsArchive" country="Provo, UT, USA">
        <title>Applications of and Algorithms for Genome Assembly and Genomic Analyses with an Emphasis on Marine Teleosts.</title>
        <authorList>
            <person name="Pickett B.D."/>
        </authorList>
    </citation>
    <scope>NUCLEOTIDE SEQUENCE</scope>
    <source>
        <strain evidence="10">HI-2016</strain>
    </source>
</reference>
<feature type="compositionally biased region" description="Polar residues" evidence="8">
    <location>
        <begin position="341"/>
        <end position="359"/>
    </location>
</feature>
<dbReference type="GO" id="GO:0004674">
    <property type="term" value="F:protein serine/threonine kinase activity"/>
    <property type="evidence" value="ECO:0007669"/>
    <property type="project" value="UniProtKB-KW"/>
</dbReference>
<keyword evidence="3" id="KW-0808">Transferase</keyword>
<feature type="binding site" evidence="7">
    <location>
        <position position="497"/>
    </location>
    <ligand>
        <name>ATP</name>
        <dbReference type="ChEBI" id="CHEBI:30616"/>
    </ligand>
</feature>
<feature type="compositionally biased region" description="Low complexity" evidence="8">
    <location>
        <begin position="424"/>
        <end position="436"/>
    </location>
</feature>
<dbReference type="InterPro" id="IPR036936">
    <property type="entry name" value="CRIB_dom_sf"/>
</dbReference>
<evidence type="ECO:0000313" key="11">
    <source>
        <dbReference type="Proteomes" id="UP000824540"/>
    </source>
</evidence>
<dbReference type="EC" id="2.7.11.1" evidence="1"/>
<dbReference type="InterPro" id="IPR000719">
    <property type="entry name" value="Prot_kinase_dom"/>
</dbReference>
<gene>
    <name evidence="10" type="ORF">JZ751_010536</name>
</gene>
<keyword evidence="2" id="KW-0723">Serine/threonine-protein kinase</keyword>
<dbReference type="SMART" id="SM00220">
    <property type="entry name" value="S_TKc"/>
    <property type="match status" value="1"/>
</dbReference>
<feature type="compositionally biased region" description="Low complexity" evidence="8">
    <location>
        <begin position="174"/>
        <end position="185"/>
    </location>
</feature>
<evidence type="ECO:0000256" key="3">
    <source>
        <dbReference type="ARBA" id="ARBA00022679"/>
    </source>
</evidence>
<evidence type="ECO:0000256" key="8">
    <source>
        <dbReference type="SAM" id="MobiDB-lite"/>
    </source>
</evidence>
<dbReference type="PROSITE" id="PS00107">
    <property type="entry name" value="PROTEIN_KINASE_ATP"/>
    <property type="match status" value="1"/>
</dbReference>